<dbReference type="OrthoDB" id="1095195at2"/>
<dbReference type="EMBL" id="QSCR01000012">
    <property type="protein sequence ID" value="RGY18270.1"/>
    <property type="molecule type" value="Genomic_DNA"/>
</dbReference>
<reference evidence="1 2" key="1">
    <citation type="submission" date="2018-08" db="EMBL/GenBank/DDBJ databases">
        <title>A genome reference for cultivated species of the human gut microbiota.</title>
        <authorList>
            <person name="Zou Y."/>
            <person name="Xue W."/>
            <person name="Luo G."/>
        </authorList>
    </citation>
    <scope>NUCLEOTIDE SEQUENCE [LARGE SCALE GENOMIC DNA]</scope>
    <source>
        <strain evidence="1 2">OF02-7</strain>
    </source>
</reference>
<sequence length="521" mass="59472">MNKISYISLAAGVLMLNGCYEDKGHYDYTPTNGITLEVNPQNKMYYLGERYFYSPKVTYEQEGDSVNFSYWWEIMDKKEGVAAVDTACVGFDLDFYPNAEKSVGVRMYAMDLRTNVVHSSDEVTLTGQAALSQGWLILSEKSGESALSYIRPEMTDDKKRFYTEYPDLYKTLYPDESLGSGPKRLRQIIHNNSTVVVVIQESGSLYLNGSSYIKEMTVAQDFVGDVPVGLNVKDFFWGNGVDFLLDENGNLYSRDYLGDGRNVDLFTTPFTGVRMQLEGERLNIRDIIFTGKPTAAFFNAFNDAENRRLLWFGSGYNTSAIKRFYPIRMLDVDTLINLNDYGDWDLLYMRSGQESSWSDIPTFALFKRGDVVKALNMQVAYFVPTVNPPFSAIAMSSCDQSNFDGAKYLSEDSKFYRLRQRGYFFFSSGNTIYWYDLSTKKAYKFDEVEGGDVIVDLETNSSETELGVVTANGIFATFTIKNEHLFDPTHLIYQKEGFGRIVDLEFKWSNWNKYNIPKADE</sequence>
<organism evidence="1 2">
    <name type="scientific">Butyricimonas virosa</name>
    <dbReference type="NCBI Taxonomy" id="544645"/>
    <lineage>
        <taxon>Bacteria</taxon>
        <taxon>Pseudomonadati</taxon>
        <taxon>Bacteroidota</taxon>
        <taxon>Bacteroidia</taxon>
        <taxon>Bacteroidales</taxon>
        <taxon>Odoribacteraceae</taxon>
        <taxon>Butyricimonas</taxon>
    </lineage>
</organism>
<evidence type="ECO:0008006" key="3">
    <source>
        <dbReference type="Google" id="ProtNLM"/>
    </source>
</evidence>
<dbReference type="Proteomes" id="UP000286063">
    <property type="component" value="Unassembled WGS sequence"/>
</dbReference>
<evidence type="ECO:0000313" key="1">
    <source>
        <dbReference type="EMBL" id="RGY18270.1"/>
    </source>
</evidence>
<dbReference type="AlphaFoldDB" id="A0A413INS4"/>
<name>A0A413INS4_9BACT</name>
<comment type="caution">
    <text evidence="1">The sequence shown here is derived from an EMBL/GenBank/DDBJ whole genome shotgun (WGS) entry which is preliminary data.</text>
</comment>
<proteinExistence type="predicted"/>
<accession>A0A413INS4</accession>
<dbReference type="RefSeq" id="WP_117721692.1">
    <property type="nucleotide sequence ID" value="NZ_CAUGOG010000010.1"/>
</dbReference>
<gene>
    <name evidence="1" type="ORF">DXA50_08775</name>
</gene>
<evidence type="ECO:0000313" key="2">
    <source>
        <dbReference type="Proteomes" id="UP000286063"/>
    </source>
</evidence>
<dbReference type="Pfam" id="PF16407">
    <property type="entry name" value="PKD_2"/>
    <property type="match status" value="1"/>
</dbReference>
<dbReference type="InterPro" id="IPR032183">
    <property type="entry name" value="PKD-like"/>
</dbReference>
<protein>
    <recommendedName>
        <fullName evidence="3">PKD-like family protein</fullName>
    </recommendedName>
</protein>